<dbReference type="Proteomes" id="UP000250028">
    <property type="component" value="Unassembled WGS sequence"/>
</dbReference>
<dbReference type="OrthoDB" id="9768187at2"/>
<protein>
    <submittedName>
        <fullName evidence="7">Rod shape determining protein RodA</fullName>
    </submittedName>
</protein>
<keyword evidence="4 6" id="KW-1133">Transmembrane helix</keyword>
<dbReference type="NCBIfam" id="TIGR02210">
    <property type="entry name" value="rodA_shape"/>
    <property type="match status" value="1"/>
</dbReference>
<keyword evidence="5 6" id="KW-0472">Membrane</keyword>
<evidence type="ECO:0000256" key="5">
    <source>
        <dbReference type="ARBA" id="ARBA00023136"/>
    </source>
</evidence>
<organism evidence="7 8">
    <name type="scientific">Branchiibius hedensis</name>
    <dbReference type="NCBI Taxonomy" id="672460"/>
    <lineage>
        <taxon>Bacteria</taxon>
        <taxon>Bacillati</taxon>
        <taxon>Actinomycetota</taxon>
        <taxon>Actinomycetes</taxon>
        <taxon>Micrococcales</taxon>
        <taxon>Dermacoccaceae</taxon>
        <taxon>Branchiibius</taxon>
    </lineage>
</organism>
<reference evidence="8" key="1">
    <citation type="submission" date="2016-10" db="EMBL/GenBank/DDBJ databases">
        <authorList>
            <person name="Varghese N."/>
            <person name="Submissions S."/>
        </authorList>
    </citation>
    <scope>NUCLEOTIDE SEQUENCE [LARGE SCALE GENOMIC DNA]</scope>
    <source>
        <strain evidence="8">DSM 22951</strain>
    </source>
</reference>
<feature type="transmembrane region" description="Helical" evidence="6">
    <location>
        <begin position="197"/>
        <end position="216"/>
    </location>
</feature>
<dbReference type="PANTHER" id="PTHR30474:SF14">
    <property type="entry name" value="CELL CYCLE PROTEIN"/>
    <property type="match status" value="1"/>
</dbReference>
<dbReference type="Pfam" id="PF01098">
    <property type="entry name" value="FTSW_RODA_SPOVE"/>
    <property type="match status" value="1"/>
</dbReference>
<evidence type="ECO:0000256" key="1">
    <source>
        <dbReference type="ARBA" id="ARBA00004141"/>
    </source>
</evidence>
<dbReference type="InterPro" id="IPR011923">
    <property type="entry name" value="RodA/MrdB"/>
</dbReference>
<evidence type="ECO:0000256" key="4">
    <source>
        <dbReference type="ARBA" id="ARBA00022989"/>
    </source>
</evidence>
<evidence type="ECO:0000313" key="8">
    <source>
        <dbReference type="Proteomes" id="UP000250028"/>
    </source>
</evidence>
<dbReference type="PANTHER" id="PTHR30474">
    <property type="entry name" value="CELL CYCLE PROTEIN"/>
    <property type="match status" value="1"/>
</dbReference>
<evidence type="ECO:0000313" key="7">
    <source>
        <dbReference type="EMBL" id="SSA34572.1"/>
    </source>
</evidence>
<evidence type="ECO:0000256" key="6">
    <source>
        <dbReference type="SAM" id="Phobius"/>
    </source>
</evidence>
<dbReference type="EMBL" id="UESZ01000001">
    <property type="protein sequence ID" value="SSA34572.1"/>
    <property type="molecule type" value="Genomic_DNA"/>
</dbReference>
<dbReference type="AlphaFoldDB" id="A0A2Y9BTT5"/>
<feature type="transmembrane region" description="Helical" evidence="6">
    <location>
        <begin position="146"/>
        <end position="165"/>
    </location>
</feature>
<feature type="transmembrane region" description="Helical" evidence="6">
    <location>
        <begin position="52"/>
        <end position="71"/>
    </location>
</feature>
<dbReference type="GO" id="GO:0005886">
    <property type="term" value="C:plasma membrane"/>
    <property type="evidence" value="ECO:0007669"/>
    <property type="project" value="TreeGrafter"/>
</dbReference>
<feature type="transmembrane region" description="Helical" evidence="6">
    <location>
        <begin position="22"/>
        <end position="40"/>
    </location>
</feature>
<dbReference type="InterPro" id="IPR001182">
    <property type="entry name" value="FtsW/RodA"/>
</dbReference>
<comment type="subcellular location">
    <subcellularLocation>
        <location evidence="1">Membrane</location>
        <topology evidence="1">Multi-pass membrane protein</topology>
    </subcellularLocation>
</comment>
<proteinExistence type="predicted"/>
<dbReference type="GO" id="GO:0051301">
    <property type="term" value="P:cell division"/>
    <property type="evidence" value="ECO:0007669"/>
    <property type="project" value="InterPro"/>
</dbReference>
<feature type="transmembrane region" description="Helical" evidence="6">
    <location>
        <begin position="282"/>
        <end position="303"/>
    </location>
</feature>
<dbReference type="GO" id="GO:0032153">
    <property type="term" value="C:cell division site"/>
    <property type="evidence" value="ECO:0007669"/>
    <property type="project" value="TreeGrafter"/>
</dbReference>
<feature type="transmembrane region" description="Helical" evidence="6">
    <location>
        <begin position="171"/>
        <end position="190"/>
    </location>
</feature>
<sequence>MTALAPAPAPCAPRTPWWRLDWGLVIAALGLSLVGATLVYSTTHRFGHGYLAHHLFNLAVGMLMAFGVMRLRVRTIQTLAPIVYVLALLGLLAVLGPLGSTINGSRSWIELPGLSLQPAEFAKVALCVALPMVLAERGERGARPPARDVMVAGVLVAVPVALVVLQPDLGSATVLVMIGLGVVTVSGARWPWIAGALAAMAAVVSAALFTPMLSAYQKARLTAFLHPDADPGGIGYQMHQVRLAIGGGGWTGQGLLHGRATQAGVIPFQQSDFVFSAAAEELGFLGSAALIALLGFVVVRGLLIAWHTHDSFGRLVAVGVSSWFLFQILQNIGMNLAVLPVTGLPLPFVSYGGSSMFACWIGIGLLLKVHADDSARRP</sequence>
<name>A0A2Y9BTT5_9MICO</name>
<evidence type="ECO:0000256" key="2">
    <source>
        <dbReference type="ARBA" id="ARBA00022692"/>
    </source>
</evidence>
<keyword evidence="8" id="KW-1185">Reference proteome</keyword>
<dbReference type="GO" id="GO:0015648">
    <property type="term" value="F:lipid-linked peptidoglycan transporter activity"/>
    <property type="evidence" value="ECO:0007669"/>
    <property type="project" value="TreeGrafter"/>
</dbReference>
<feature type="transmembrane region" description="Helical" evidence="6">
    <location>
        <begin position="315"/>
        <end position="336"/>
    </location>
</feature>
<feature type="transmembrane region" description="Helical" evidence="6">
    <location>
        <begin position="348"/>
        <end position="367"/>
    </location>
</feature>
<evidence type="ECO:0000256" key="3">
    <source>
        <dbReference type="ARBA" id="ARBA00022960"/>
    </source>
</evidence>
<dbReference type="GO" id="GO:0008360">
    <property type="term" value="P:regulation of cell shape"/>
    <property type="evidence" value="ECO:0007669"/>
    <property type="project" value="UniProtKB-KW"/>
</dbReference>
<dbReference type="RefSeq" id="WP_109685263.1">
    <property type="nucleotide sequence ID" value="NZ_QGDN01000001.1"/>
</dbReference>
<keyword evidence="2 6" id="KW-0812">Transmembrane</keyword>
<keyword evidence="3" id="KW-0133">Cell shape</keyword>
<accession>A0A2Y9BTT5</accession>
<feature type="transmembrane region" description="Helical" evidence="6">
    <location>
        <begin position="83"/>
        <end position="102"/>
    </location>
</feature>
<gene>
    <name evidence="7" type="ORF">SAMN04489750_1897</name>
</gene>